<dbReference type="GO" id="GO:0008932">
    <property type="term" value="F:lytic endotransglycosylase activity"/>
    <property type="evidence" value="ECO:0007669"/>
    <property type="project" value="UniProtKB-UniRule"/>
</dbReference>
<keyword evidence="4 7" id="KW-0472">Membrane</keyword>
<evidence type="ECO:0000256" key="1">
    <source>
        <dbReference type="ARBA" id="ARBA00022475"/>
    </source>
</evidence>
<gene>
    <name evidence="7" type="primary">mltG</name>
    <name evidence="9" type="ORF">GGQ54_000126</name>
</gene>
<dbReference type="Pfam" id="PF02618">
    <property type="entry name" value="YceG"/>
    <property type="match status" value="1"/>
</dbReference>
<comment type="caution">
    <text evidence="9">The sequence shown here is derived from an EMBL/GenBank/DDBJ whole genome shotgun (WGS) entry which is preliminary data.</text>
</comment>
<dbReference type="Proteomes" id="UP000527616">
    <property type="component" value="Unassembled WGS sequence"/>
</dbReference>
<protein>
    <recommendedName>
        <fullName evidence="7">Endolytic murein transglycosylase</fullName>
        <ecNumber evidence="7">4.2.2.29</ecNumber>
    </recommendedName>
    <alternativeName>
        <fullName evidence="7">Peptidoglycan lytic transglycosylase</fullName>
    </alternativeName>
    <alternativeName>
        <fullName evidence="7">Peptidoglycan polymerization terminase</fullName>
    </alternativeName>
</protein>
<evidence type="ECO:0000256" key="6">
    <source>
        <dbReference type="ARBA" id="ARBA00023316"/>
    </source>
</evidence>
<dbReference type="HAMAP" id="MF_02065">
    <property type="entry name" value="MltG"/>
    <property type="match status" value="1"/>
</dbReference>
<dbReference type="AlphaFoldDB" id="A0A7Z0D617"/>
<keyword evidence="5 7" id="KW-0456">Lyase</keyword>
<keyword evidence="3 7" id="KW-1133">Transmembrane helix</keyword>
<comment type="catalytic activity">
    <reaction evidence="7">
        <text>a peptidoglycan chain = a peptidoglycan chain with N-acetyl-1,6-anhydromuramyl-[peptide] at the reducing end + a peptidoglycan chain with N-acetylglucosamine at the non-reducing end.</text>
        <dbReference type="EC" id="4.2.2.29"/>
    </reaction>
</comment>
<dbReference type="GO" id="GO:0005886">
    <property type="term" value="C:plasma membrane"/>
    <property type="evidence" value="ECO:0007669"/>
    <property type="project" value="UniProtKB-SubCell"/>
</dbReference>
<feature type="region of interest" description="Disordered" evidence="8">
    <location>
        <begin position="1"/>
        <end position="32"/>
    </location>
</feature>
<evidence type="ECO:0000256" key="7">
    <source>
        <dbReference type="HAMAP-Rule" id="MF_02065"/>
    </source>
</evidence>
<dbReference type="GO" id="GO:0071555">
    <property type="term" value="P:cell wall organization"/>
    <property type="evidence" value="ECO:0007669"/>
    <property type="project" value="UniProtKB-KW"/>
</dbReference>
<keyword evidence="6 7" id="KW-0961">Cell wall biogenesis/degradation</keyword>
<dbReference type="EMBL" id="JACBZS010000001">
    <property type="protein sequence ID" value="NYI69566.1"/>
    <property type="molecule type" value="Genomic_DNA"/>
</dbReference>
<dbReference type="Gene3D" id="3.30.160.60">
    <property type="entry name" value="Classic Zinc Finger"/>
    <property type="match status" value="1"/>
</dbReference>
<evidence type="ECO:0000256" key="2">
    <source>
        <dbReference type="ARBA" id="ARBA00022692"/>
    </source>
</evidence>
<comment type="similarity">
    <text evidence="7">Belongs to the transglycosylase MltG family.</text>
</comment>
<feature type="transmembrane region" description="Helical" evidence="7">
    <location>
        <begin position="47"/>
        <end position="65"/>
    </location>
</feature>
<proteinExistence type="inferred from homology"/>
<keyword evidence="2 7" id="KW-0812">Transmembrane</keyword>
<dbReference type="PANTHER" id="PTHR30518:SF2">
    <property type="entry name" value="ENDOLYTIC MUREIN TRANSGLYCOSYLASE"/>
    <property type="match status" value="1"/>
</dbReference>
<name>A0A7Z0D617_9ACTN</name>
<accession>A0A7Z0D617</accession>
<comment type="subcellular location">
    <subcellularLocation>
        <location evidence="7">Cell membrane</location>
        <topology evidence="7">Single-pass membrane protein</topology>
    </subcellularLocation>
</comment>
<reference evidence="9 10" key="1">
    <citation type="submission" date="2020-07" db="EMBL/GenBank/DDBJ databases">
        <title>Sequencing the genomes of 1000 actinobacteria strains.</title>
        <authorList>
            <person name="Klenk H.-P."/>
        </authorList>
    </citation>
    <scope>NUCLEOTIDE SEQUENCE [LARGE SCALE GENOMIC DNA]</scope>
    <source>
        <strain evidence="9 10">DSM 103164</strain>
    </source>
</reference>
<keyword evidence="1 7" id="KW-1003">Cell membrane</keyword>
<dbReference type="RefSeq" id="WP_179443622.1">
    <property type="nucleotide sequence ID" value="NZ_JACBZS010000001.1"/>
</dbReference>
<evidence type="ECO:0000313" key="9">
    <source>
        <dbReference type="EMBL" id="NYI69566.1"/>
    </source>
</evidence>
<dbReference type="CDD" id="cd08010">
    <property type="entry name" value="MltG_like"/>
    <property type="match status" value="1"/>
</dbReference>
<organism evidence="9 10">
    <name type="scientific">Naumannella cuiyingiana</name>
    <dbReference type="NCBI Taxonomy" id="1347891"/>
    <lineage>
        <taxon>Bacteria</taxon>
        <taxon>Bacillati</taxon>
        <taxon>Actinomycetota</taxon>
        <taxon>Actinomycetes</taxon>
        <taxon>Propionibacteriales</taxon>
        <taxon>Propionibacteriaceae</taxon>
        <taxon>Naumannella</taxon>
    </lineage>
</organism>
<evidence type="ECO:0000256" key="5">
    <source>
        <dbReference type="ARBA" id="ARBA00023239"/>
    </source>
</evidence>
<dbReference type="EC" id="4.2.2.29" evidence="7"/>
<comment type="function">
    <text evidence="7">Functions as a peptidoglycan terminase that cleaves nascent peptidoglycan strands endolytically to terminate their elongation.</text>
</comment>
<dbReference type="InterPro" id="IPR003770">
    <property type="entry name" value="MLTG-like"/>
</dbReference>
<sequence length="394" mass="42523">MSDPVDTRPHGRGAAGEAPEPRDGRGELPTPPSGVNLRSVAYHGKSAIAVLISLAVLVGGGWFAMTKLQSGIEGFLTAEDYRGPGETEILVEVPSGSSVSEIGALLVEKDVIKSTEAWRNAVRNRTDEVNLQAGYYQLLTQMSAAQALDRMLAPDALKQEKVTIREGLRIGEQYEALAKATGMSVEEFEAAAKDGKSYGLSPWAEGNPEGFLFPDTYNVQVAAGPTPVLAAMAGQFDKVAGDIDLEKRAKELGRSPREIVTVASIIEEEVRRDEDRPKVARVLYNRLDKGMKLQLDTTVMYANNKRGGASTSEEMRKNPSPYNTYVADGLPPGPIAAPGKAALEAAANPADGNWLYFVAVNLETGETKFADDAAGHQRNVETWRRWCSENKGKC</sequence>
<evidence type="ECO:0000256" key="3">
    <source>
        <dbReference type="ARBA" id="ARBA00022989"/>
    </source>
</evidence>
<dbReference type="PANTHER" id="PTHR30518">
    <property type="entry name" value="ENDOLYTIC MUREIN TRANSGLYCOSYLASE"/>
    <property type="match status" value="1"/>
</dbReference>
<dbReference type="Gene3D" id="3.30.1490.480">
    <property type="entry name" value="Endolytic murein transglycosylase"/>
    <property type="match status" value="1"/>
</dbReference>
<keyword evidence="10" id="KW-1185">Reference proteome</keyword>
<dbReference type="NCBIfam" id="TIGR00247">
    <property type="entry name" value="endolytic transglycosylase MltG"/>
    <property type="match status" value="1"/>
</dbReference>
<evidence type="ECO:0000256" key="4">
    <source>
        <dbReference type="ARBA" id="ARBA00023136"/>
    </source>
</evidence>
<evidence type="ECO:0000256" key="8">
    <source>
        <dbReference type="SAM" id="MobiDB-lite"/>
    </source>
</evidence>
<evidence type="ECO:0000313" key="10">
    <source>
        <dbReference type="Proteomes" id="UP000527616"/>
    </source>
</evidence>
<feature type="site" description="Important for catalytic activity" evidence="7">
    <location>
        <position position="269"/>
    </location>
</feature>
<dbReference type="GO" id="GO:0009252">
    <property type="term" value="P:peptidoglycan biosynthetic process"/>
    <property type="evidence" value="ECO:0007669"/>
    <property type="project" value="UniProtKB-UniRule"/>
</dbReference>